<proteinExistence type="predicted"/>
<protein>
    <submittedName>
        <fullName evidence="1">Spo0E family sporulation regulatory protein-aspartic acid phosphatase</fullName>
    </submittedName>
</protein>
<dbReference type="InterPro" id="IPR036638">
    <property type="entry name" value="HLH_DNA-bd_sf"/>
</dbReference>
<dbReference type="SUPFAM" id="SSF140500">
    <property type="entry name" value="BAS1536-like"/>
    <property type="match status" value="1"/>
</dbReference>
<dbReference type="InterPro" id="IPR018540">
    <property type="entry name" value="Spo0E-like"/>
</dbReference>
<dbReference type="EMBL" id="JBHSMJ010000005">
    <property type="protein sequence ID" value="MFC5447038.1"/>
    <property type="molecule type" value="Genomic_DNA"/>
</dbReference>
<name>A0ABW0K1Y0_9BACL</name>
<dbReference type="Gene3D" id="4.10.280.10">
    <property type="entry name" value="Helix-loop-helix DNA-binding domain"/>
    <property type="match status" value="1"/>
</dbReference>
<organism evidence="1 2">
    <name type="scientific">Paenibacillus aestuarii</name>
    <dbReference type="NCBI Taxonomy" id="516965"/>
    <lineage>
        <taxon>Bacteria</taxon>
        <taxon>Bacillati</taxon>
        <taxon>Bacillota</taxon>
        <taxon>Bacilli</taxon>
        <taxon>Bacillales</taxon>
        <taxon>Paenibacillaceae</taxon>
        <taxon>Paenibacillus</taxon>
    </lineage>
</organism>
<dbReference type="InterPro" id="IPR037208">
    <property type="entry name" value="Spo0E-like_sf"/>
</dbReference>
<reference evidence="2" key="1">
    <citation type="journal article" date="2019" name="Int. J. Syst. Evol. Microbiol.">
        <title>The Global Catalogue of Microorganisms (GCM) 10K type strain sequencing project: providing services to taxonomists for standard genome sequencing and annotation.</title>
        <authorList>
            <consortium name="The Broad Institute Genomics Platform"/>
            <consortium name="The Broad Institute Genome Sequencing Center for Infectious Disease"/>
            <person name="Wu L."/>
            <person name="Ma J."/>
        </authorList>
    </citation>
    <scope>NUCLEOTIDE SEQUENCE [LARGE SCALE GENOMIC DNA]</scope>
    <source>
        <strain evidence="2">KACC 11904</strain>
    </source>
</reference>
<comment type="caution">
    <text evidence="1">The sequence shown here is derived from an EMBL/GenBank/DDBJ whole genome shotgun (WGS) entry which is preliminary data.</text>
</comment>
<sequence length="61" mass="7222">MIGIIQVERAIELKRIELYEVCEQYGYASQDALRLSQELDELLNQYQQQLAWVVTEARHII</sequence>
<dbReference type="Proteomes" id="UP001596044">
    <property type="component" value="Unassembled WGS sequence"/>
</dbReference>
<dbReference type="Pfam" id="PF09388">
    <property type="entry name" value="SpoOE-like"/>
    <property type="match status" value="1"/>
</dbReference>
<gene>
    <name evidence="1" type="ORF">ACFPOG_02125</name>
</gene>
<evidence type="ECO:0000313" key="1">
    <source>
        <dbReference type="EMBL" id="MFC5447038.1"/>
    </source>
</evidence>
<dbReference type="RefSeq" id="WP_270881500.1">
    <property type="nucleotide sequence ID" value="NZ_JAQFVF010000053.1"/>
</dbReference>
<keyword evidence="2" id="KW-1185">Reference proteome</keyword>
<accession>A0ABW0K1Y0</accession>
<evidence type="ECO:0000313" key="2">
    <source>
        <dbReference type="Proteomes" id="UP001596044"/>
    </source>
</evidence>